<dbReference type="Proteomes" id="UP000260828">
    <property type="component" value="Unassembled WGS sequence"/>
</dbReference>
<feature type="transmembrane region" description="Helical" evidence="6">
    <location>
        <begin position="121"/>
        <end position="143"/>
    </location>
</feature>
<dbReference type="EMBL" id="CZBE01000018">
    <property type="protein sequence ID" value="CUP95627.1"/>
    <property type="molecule type" value="Genomic_DNA"/>
</dbReference>
<reference evidence="8 10" key="2">
    <citation type="submission" date="2018-08" db="EMBL/GenBank/DDBJ databases">
        <title>A genome reference for cultivated species of the human gut microbiota.</title>
        <authorList>
            <person name="Zou Y."/>
            <person name="Xue W."/>
            <person name="Luo G."/>
        </authorList>
    </citation>
    <scope>NUCLEOTIDE SEQUENCE [LARGE SCALE GENOMIC DNA]</scope>
    <source>
        <strain evidence="8 10">TF05-12AC</strain>
    </source>
</reference>
<reference evidence="7 9" key="1">
    <citation type="submission" date="2015-09" db="EMBL/GenBank/DDBJ databases">
        <authorList>
            <consortium name="Pathogen Informatics"/>
        </authorList>
    </citation>
    <scope>NUCLEOTIDE SEQUENCE [LARGE SCALE GENOMIC DNA]</scope>
    <source>
        <strain evidence="7 9">2789STDY5834939</strain>
    </source>
</reference>
<keyword evidence="3 6" id="KW-0812">Transmembrane</keyword>
<keyword evidence="2" id="KW-1003">Cell membrane</keyword>
<dbReference type="AlphaFoldDB" id="A0A174SI83"/>
<evidence type="ECO:0000256" key="3">
    <source>
        <dbReference type="ARBA" id="ARBA00022692"/>
    </source>
</evidence>
<protein>
    <submittedName>
        <fullName evidence="8">ABC transporter permease</fullName>
    </submittedName>
    <submittedName>
        <fullName evidence="7">ABC-type uncharacterized transport system, permease component</fullName>
    </submittedName>
</protein>
<evidence type="ECO:0000256" key="4">
    <source>
        <dbReference type="ARBA" id="ARBA00022989"/>
    </source>
</evidence>
<comment type="subcellular location">
    <subcellularLocation>
        <location evidence="1">Cell membrane</location>
        <topology evidence="1">Multi-pass membrane protein</topology>
    </subcellularLocation>
</comment>
<accession>A0A174SI83</accession>
<feature type="transmembrane region" description="Helical" evidence="6">
    <location>
        <begin position="155"/>
        <end position="175"/>
    </location>
</feature>
<keyword evidence="5 6" id="KW-0472">Membrane</keyword>
<evidence type="ECO:0000256" key="2">
    <source>
        <dbReference type="ARBA" id="ARBA00022475"/>
    </source>
</evidence>
<dbReference type="EMBL" id="QVME01000002">
    <property type="protein sequence ID" value="RGE68993.1"/>
    <property type="molecule type" value="Genomic_DNA"/>
</dbReference>
<dbReference type="CDD" id="cd06580">
    <property type="entry name" value="TM_PBP1_transp_TpRbsC_like"/>
    <property type="match status" value="1"/>
</dbReference>
<evidence type="ECO:0000256" key="1">
    <source>
        <dbReference type="ARBA" id="ARBA00004651"/>
    </source>
</evidence>
<name>A0A174SI83_9FIRM</name>
<evidence type="ECO:0000256" key="5">
    <source>
        <dbReference type="ARBA" id="ARBA00023136"/>
    </source>
</evidence>
<evidence type="ECO:0000313" key="10">
    <source>
        <dbReference type="Proteomes" id="UP000260828"/>
    </source>
</evidence>
<sequence>MNKLKDKLKKRGMTQEALEKRFTLLRTMMAISIGIVLSIVIIVIVSDDPLLAIKYLLIGPLMSLNNFFSLFTMWIPIVITGLAVCIMFNANQFNLFAEGGFFFGAVVASAVALSVNLPAGIHPVVCVLAAAVVCGLMGAIPALMRYKLGASEMVASLLLNYACLQLGLFIISYFFRDPNAGSVVSEKYPDSARLMELIPRSNIHVGIIVAIVLVILTYYFMYYTRWGYEIRLVGQNGKFAKYTGVSIGAVTVFSQMLGSALAGGAGAMETLGLYSRFSYTDLTGHGWDGVTLAILAGRNPKYIPLAALFLAYLRKGADLMSMRAGMQTDFVSVIQAVILVFLLAEQFLSGYRQRKTYALSKQLETAREEMGG</sequence>
<dbReference type="GO" id="GO:0022857">
    <property type="term" value="F:transmembrane transporter activity"/>
    <property type="evidence" value="ECO:0007669"/>
    <property type="project" value="InterPro"/>
</dbReference>
<organism evidence="7 9">
    <name type="scientific">Anaerotruncus colihominis</name>
    <dbReference type="NCBI Taxonomy" id="169435"/>
    <lineage>
        <taxon>Bacteria</taxon>
        <taxon>Bacillati</taxon>
        <taxon>Bacillota</taxon>
        <taxon>Clostridia</taxon>
        <taxon>Eubacteriales</taxon>
        <taxon>Oscillospiraceae</taxon>
        <taxon>Anaerotruncus</taxon>
    </lineage>
</organism>
<gene>
    <name evidence="8" type="ORF">DXC40_06830</name>
    <name evidence="7" type="ORF">ERS852551_02544</name>
</gene>
<dbReference type="InterPro" id="IPR001851">
    <property type="entry name" value="ABC_transp_permease"/>
</dbReference>
<dbReference type="Pfam" id="PF02653">
    <property type="entry name" value="BPD_transp_2"/>
    <property type="match status" value="1"/>
</dbReference>
<dbReference type="RefSeq" id="WP_006876640.1">
    <property type="nucleotide sequence ID" value="NZ_CABIWA010000005.1"/>
</dbReference>
<dbReference type="GeneID" id="72464115"/>
<feature type="transmembrane region" description="Helical" evidence="6">
    <location>
        <begin position="242"/>
        <end position="268"/>
    </location>
</feature>
<evidence type="ECO:0000313" key="9">
    <source>
        <dbReference type="Proteomes" id="UP000095765"/>
    </source>
</evidence>
<dbReference type="Proteomes" id="UP000095765">
    <property type="component" value="Unassembled WGS sequence"/>
</dbReference>
<dbReference type="PANTHER" id="PTHR47089:SF1">
    <property type="entry name" value="GUANOSINE ABC TRANSPORTER PERMEASE PROTEIN NUPP"/>
    <property type="match status" value="1"/>
</dbReference>
<feature type="transmembrane region" description="Helical" evidence="6">
    <location>
        <begin position="95"/>
        <end position="115"/>
    </location>
</feature>
<feature type="transmembrane region" description="Helical" evidence="6">
    <location>
        <begin position="21"/>
        <end position="46"/>
    </location>
</feature>
<evidence type="ECO:0000313" key="8">
    <source>
        <dbReference type="EMBL" id="RGE68993.1"/>
    </source>
</evidence>
<evidence type="ECO:0000256" key="6">
    <source>
        <dbReference type="SAM" id="Phobius"/>
    </source>
</evidence>
<dbReference type="PANTHER" id="PTHR47089">
    <property type="entry name" value="ABC TRANSPORTER, PERMEASE PROTEIN"/>
    <property type="match status" value="1"/>
</dbReference>
<evidence type="ECO:0000313" key="7">
    <source>
        <dbReference type="EMBL" id="CUP95627.1"/>
    </source>
</evidence>
<keyword evidence="4 6" id="KW-1133">Transmembrane helix</keyword>
<proteinExistence type="predicted"/>
<feature type="transmembrane region" description="Helical" evidence="6">
    <location>
        <begin position="330"/>
        <end position="351"/>
    </location>
</feature>
<dbReference type="OrthoDB" id="45037at2"/>
<dbReference type="GO" id="GO:0005886">
    <property type="term" value="C:plasma membrane"/>
    <property type="evidence" value="ECO:0007669"/>
    <property type="project" value="UniProtKB-SubCell"/>
</dbReference>
<feature type="transmembrane region" description="Helical" evidence="6">
    <location>
        <begin position="203"/>
        <end position="221"/>
    </location>
</feature>
<feature type="transmembrane region" description="Helical" evidence="6">
    <location>
        <begin position="66"/>
        <end position="88"/>
    </location>
</feature>